<dbReference type="GO" id="GO:0016020">
    <property type="term" value="C:membrane"/>
    <property type="evidence" value="ECO:0007669"/>
    <property type="project" value="UniProtKB-SubCell"/>
</dbReference>
<reference evidence="10 11" key="1">
    <citation type="journal article" date="2021" name="BMC Biol.">
        <title>Horizontally acquired antibacterial genes associated with adaptive radiation of ladybird beetles.</title>
        <authorList>
            <person name="Li H.S."/>
            <person name="Tang X.F."/>
            <person name="Huang Y.H."/>
            <person name="Xu Z.Y."/>
            <person name="Chen M.L."/>
            <person name="Du X.Y."/>
            <person name="Qiu B.Y."/>
            <person name="Chen P.T."/>
            <person name="Zhang W."/>
            <person name="Slipinski A."/>
            <person name="Escalona H.E."/>
            <person name="Waterhouse R.M."/>
            <person name="Zwick A."/>
            <person name="Pang H."/>
        </authorList>
    </citation>
    <scope>NUCLEOTIDE SEQUENCE [LARGE SCALE GENOMIC DNA]</scope>
    <source>
        <strain evidence="10">SYSU2018</strain>
    </source>
</reference>
<dbReference type="Pfam" id="PF00028">
    <property type="entry name" value="Cadherin"/>
    <property type="match status" value="7"/>
</dbReference>
<dbReference type="FunFam" id="2.60.40.60:FF:000015">
    <property type="entry name" value="FAT atypical cadherin 1"/>
    <property type="match status" value="1"/>
</dbReference>
<protein>
    <recommendedName>
        <fullName evidence="9">Cadherin domain-containing protein</fullName>
    </recommendedName>
</protein>
<dbReference type="GO" id="GO:0005509">
    <property type="term" value="F:calcium ion binding"/>
    <property type="evidence" value="ECO:0007669"/>
    <property type="project" value="UniProtKB-UniRule"/>
</dbReference>
<feature type="domain" description="Cadherin" evidence="9">
    <location>
        <begin position="242"/>
        <end position="354"/>
    </location>
</feature>
<dbReference type="EMBL" id="JABFTP020000103">
    <property type="protein sequence ID" value="KAL3277702.1"/>
    <property type="molecule type" value="Genomic_DNA"/>
</dbReference>
<feature type="domain" description="Cadherin" evidence="9">
    <location>
        <begin position="131"/>
        <end position="240"/>
    </location>
</feature>
<keyword evidence="2 8" id="KW-0812">Transmembrane</keyword>
<evidence type="ECO:0000256" key="3">
    <source>
        <dbReference type="ARBA" id="ARBA00022737"/>
    </source>
</evidence>
<evidence type="ECO:0000256" key="2">
    <source>
        <dbReference type="ARBA" id="ARBA00022692"/>
    </source>
</evidence>
<organism evidence="10 11">
    <name type="scientific">Cryptolaemus montrouzieri</name>
    <dbReference type="NCBI Taxonomy" id="559131"/>
    <lineage>
        <taxon>Eukaryota</taxon>
        <taxon>Metazoa</taxon>
        <taxon>Ecdysozoa</taxon>
        <taxon>Arthropoda</taxon>
        <taxon>Hexapoda</taxon>
        <taxon>Insecta</taxon>
        <taxon>Pterygota</taxon>
        <taxon>Neoptera</taxon>
        <taxon>Endopterygota</taxon>
        <taxon>Coleoptera</taxon>
        <taxon>Polyphaga</taxon>
        <taxon>Cucujiformia</taxon>
        <taxon>Coccinelloidea</taxon>
        <taxon>Coccinellidae</taxon>
        <taxon>Scymninae</taxon>
        <taxon>Scymnini</taxon>
        <taxon>Cryptolaemus</taxon>
    </lineage>
</organism>
<evidence type="ECO:0000256" key="1">
    <source>
        <dbReference type="ARBA" id="ARBA00004370"/>
    </source>
</evidence>
<dbReference type="FunFam" id="2.60.40.60:FF:000092">
    <property type="entry name" value="Protocadherin 8"/>
    <property type="match status" value="1"/>
</dbReference>
<evidence type="ECO:0000256" key="6">
    <source>
        <dbReference type="ARBA" id="ARBA00023136"/>
    </source>
</evidence>
<dbReference type="PANTHER" id="PTHR24026:SF129">
    <property type="entry name" value="CADHERIN-89D"/>
    <property type="match status" value="1"/>
</dbReference>
<dbReference type="FunFam" id="2.60.40.60:FF:000266">
    <property type="entry name" value="Cadherin 23"/>
    <property type="match status" value="1"/>
</dbReference>
<evidence type="ECO:0000256" key="7">
    <source>
        <dbReference type="PROSITE-ProRule" id="PRU00043"/>
    </source>
</evidence>
<gene>
    <name evidence="10" type="ORF">HHI36_013047</name>
</gene>
<feature type="domain" description="Cadherin" evidence="9">
    <location>
        <begin position="1076"/>
        <end position="1198"/>
    </location>
</feature>
<dbReference type="PROSITE" id="PS00232">
    <property type="entry name" value="CADHERIN_1"/>
    <property type="match status" value="5"/>
</dbReference>
<comment type="subcellular location">
    <subcellularLocation>
        <location evidence="1">Membrane</location>
    </subcellularLocation>
</comment>
<accession>A0ABD2NG65</accession>
<feature type="domain" description="Cadherin" evidence="9">
    <location>
        <begin position="42"/>
        <end position="130"/>
    </location>
</feature>
<feature type="domain" description="Cadherin" evidence="9">
    <location>
        <begin position="562"/>
        <end position="669"/>
    </location>
</feature>
<dbReference type="Gene3D" id="2.60.40.60">
    <property type="entry name" value="Cadherins"/>
    <property type="match status" value="11"/>
</dbReference>
<keyword evidence="5 8" id="KW-1133">Transmembrane helix</keyword>
<evidence type="ECO:0000259" key="9">
    <source>
        <dbReference type="PROSITE" id="PS50268"/>
    </source>
</evidence>
<sequence length="1449" mass="162025">MVIDNDDMSPKFTKGVYRTKIPEFHPIRGERIHKRIDFDPPIFAFDQDLAIDAPIRYDIIAGNERHLFSQDHVNGSIFLEREIDLDAERNLPANTFVLQIQASQVDNPLKAGVVRVEIEIVDLNDNLPEFEVDFYNISIVENLPNGFSVLQMIAVDQDQGDNADFTYQLDDKSGAFTLDSRSGWLTVRDQTVLDREKRSSISMRVYAKEKTPSVVTKKMGASSVNVEVTLLDANDNNPMFVPNNLYNFITTVDAREGESIGKLHAIDPDLGRNGMVMYSIQKASNVTIPFEIDPKTGSLYVDEFPLISGRHLLFVEAFDQPLNPSERRAALAVVSIDVKAPSSTVNINNGLPDFVGAPYEFWVGGNVGIGTSVGQIRVVNIPDKRGLLYDLLHGYHEGVPFAVEERSGTITVVDALSKFKRNDFEFEAVVTNDKDVYLITNATIHVVDPQDEKTILMKTNSAPIEFHVKENQPNILIGKLGFKNSSTTALKFSIANQKDVTDLISITSDGTLFTIKALDREVRDIYRLTVIAEFNKGQVIGTGIYQVTVFVDDENDNKPSFERTKYEGRITENCISGTEVDLDYLIHVSDRDIGDNGLFTVSLFGNGSEMFRIDRNHGKVYFTSGDTPLDREKSAVFSFLLIAKDKGGLSSEAKLVIRVDDENDNAPYINQFFIFQEVDVQVLEFDSVGNRVGHFEEARNGSKGIYVLTQAYQRAKRAKDKSTPKITLPEDVNIGTSVMRLIAHDADAGDNAVVKFEMVSEIYIPNDKSSEPFHIIQYFMVHPTTGEIGVARTLPPESEFRLNISATDNGGLKDHILVRFHIRDINDHPPVFKKSWYNFDTEESSYNRRVLGVIGANDADFGTNANVSYEINPGEDDDLPFSISPYTGVLSINGLLDRETKDKYQFSVVATDNPKKGRRLSSSVSVEVNVLDVNDNPPTFYGYDDVIPNTKVKTYADNNYQETIPVYYATSAENSPIGTPVTKVFANDSDFTGNGNGLLLFDIPFKKTTSNLFTIDSKQGIVTTIGKLDYETEKVHNVTIVASDLGSPSLSSTALLIVKVIDVPEDLRLFEKPVFAHRYYEVEVEENVPVPLKLLTLNVTDFYKKYKFRYSLVAEGDSDVRRMFRVDPRNGTLFIIESPDRERKARYELVIKLEESKIGRDMTAMVYPVTSERLGKLGLNEVKIIVKVTDVNDNSPKFTIMGRPIIAAIPASANYGYHIVRLQARDSDLGLNGEVRYQILGRTDESTRRFAIDPVTGQVRSISSFLRDSGKVFGFDVKATDRRGADEGRSSIANVFVYILDEQNQLVLVMGMKPIEVEKQINNITMVLHNITGFDIRIRKLEPHSEKNQIDSSATDMYLYAVDPRLNTVVDMNDLQQILQSRHDELESSLDGPKVLAIASGPLERGQSRNQRVLLSSMEVGVIILGCVVFIGALATAICVVCVKRKKKK</sequence>
<dbReference type="InterPro" id="IPR002126">
    <property type="entry name" value="Cadherin-like_dom"/>
</dbReference>
<dbReference type="PANTHER" id="PTHR24026">
    <property type="entry name" value="FAT ATYPICAL CADHERIN-RELATED"/>
    <property type="match status" value="1"/>
</dbReference>
<keyword evidence="11" id="KW-1185">Reference proteome</keyword>
<dbReference type="CDD" id="cd11304">
    <property type="entry name" value="Cadherin_repeat"/>
    <property type="match status" value="11"/>
</dbReference>
<dbReference type="Proteomes" id="UP001516400">
    <property type="component" value="Unassembled WGS sequence"/>
</dbReference>
<dbReference type="InterPro" id="IPR015919">
    <property type="entry name" value="Cadherin-like_sf"/>
</dbReference>
<keyword evidence="4 7" id="KW-0106">Calcium</keyword>
<dbReference type="GO" id="GO:0009653">
    <property type="term" value="P:anatomical structure morphogenesis"/>
    <property type="evidence" value="ECO:0007669"/>
    <property type="project" value="UniProtKB-ARBA"/>
</dbReference>
<feature type="domain" description="Cadherin" evidence="9">
    <location>
        <begin position="439"/>
        <end position="561"/>
    </location>
</feature>
<dbReference type="InterPro" id="IPR020894">
    <property type="entry name" value="Cadherin_CS"/>
</dbReference>
<evidence type="ECO:0000313" key="10">
    <source>
        <dbReference type="EMBL" id="KAL3277702.1"/>
    </source>
</evidence>
<evidence type="ECO:0000256" key="8">
    <source>
        <dbReference type="SAM" id="Phobius"/>
    </source>
</evidence>
<evidence type="ECO:0000256" key="5">
    <source>
        <dbReference type="ARBA" id="ARBA00022989"/>
    </source>
</evidence>
<dbReference type="SMART" id="SM00112">
    <property type="entry name" value="CA"/>
    <property type="match status" value="10"/>
</dbReference>
<feature type="domain" description="Cadherin" evidence="9">
    <location>
        <begin position="833"/>
        <end position="940"/>
    </location>
</feature>
<name>A0ABD2NG65_9CUCU</name>
<dbReference type="GO" id="GO:0060429">
    <property type="term" value="P:epithelium development"/>
    <property type="evidence" value="ECO:0007669"/>
    <property type="project" value="UniProtKB-ARBA"/>
</dbReference>
<evidence type="ECO:0000313" key="11">
    <source>
        <dbReference type="Proteomes" id="UP001516400"/>
    </source>
</evidence>
<dbReference type="InterPro" id="IPR056989">
    <property type="entry name" value="PCDH15_12th_dom"/>
</dbReference>
<dbReference type="Pfam" id="PF23206">
    <property type="entry name" value="PCDH15_12th"/>
    <property type="match status" value="1"/>
</dbReference>
<feature type="domain" description="Cadherin" evidence="9">
    <location>
        <begin position="1201"/>
        <end position="1316"/>
    </location>
</feature>
<dbReference type="GO" id="GO:0007155">
    <property type="term" value="P:cell adhesion"/>
    <property type="evidence" value="ECO:0007669"/>
    <property type="project" value="UniProtKB-KW"/>
</dbReference>
<feature type="transmembrane region" description="Helical" evidence="8">
    <location>
        <begin position="1420"/>
        <end position="1443"/>
    </location>
</feature>
<keyword evidence="6 8" id="KW-0472">Membrane</keyword>
<comment type="caution">
    <text evidence="10">The sequence shown here is derived from an EMBL/GenBank/DDBJ whole genome shotgun (WGS) entry which is preliminary data.</text>
</comment>
<dbReference type="SUPFAM" id="SSF49313">
    <property type="entry name" value="Cadherin-like"/>
    <property type="match status" value="11"/>
</dbReference>
<feature type="domain" description="Cadherin" evidence="9">
    <location>
        <begin position="963"/>
        <end position="1075"/>
    </location>
</feature>
<dbReference type="PRINTS" id="PR00205">
    <property type="entry name" value="CADHERIN"/>
</dbReference>
<dbReference type="FunFam" id="2.60.40.60:FF:000020">
    <property type="entry name" value="Dachsous cadherin-related 1b"/>
    <property type="match status" value="1"/>
</dbReference>
<evidence type="ECO:0000256" key="4">
    <source>
        <dbReference type="ARBA" id="ARBA00022837"/>
    </source>
</evidence>
<feature type="domain" description="Cadherin" evidence="9">
    <location>
        <begin position="720"/>
        <end position="832"/>
    </location>
</feature>
<keyword evidence="3" id="KW-0677">Repeat</keyword>
<proteinExistence type="predicted"/>
<dbReference type="PROSITE" id="PS50268">
    <property type="entry name" value="CADHERIN_2"/>
    <property type="match status" value="10"/>
</dbReference>